<accession>A0A438EZZ8</accession>
<sequence>MCGGDDHFAWKRPVSLEVCRGLRTIGGQEIGSQQSRSPVVQDETPHDSLPPPPPLPISTVPQASPYMLHGHSEVVPPVVVQTMVIMMLTLYRPSLECLTLRDTQALVILHSSSTLQHSDEGPWLGRVTDDYLIPTIFEWSNHALIRVFGVLSAQDMG</sequence>
<feature type="region of interest" description="Disordered" evidence="1">
    <location>
        <begin position="30"/>
        <end position="56"/>
    </location>
</feature>
<proteinExistence type="predicted"/>
<evidence type="ECO:0000256" key="1">
    <source>
        <dbReference type="SAM" id="MobiDB-lite"/>
    </source>
</evidence>
<name>A0A438EZZ8_VITVI</name>
<dbReference type="AlphaFoldDB" id="A0A438EZZ8"/>
<dbReference type="Proteomes" id="UP000288805">
    <property type="component" value="Unassembled WGS sequence"/>
</dbReference>
<protein>
    <submittedName>
        <fullName evidence="2">Uncharacterized protein</fullName>
    </submittedName>
</protein>
<reference evidence="2 3" key="1">
    <citation type="journal article" date="2018" name="PLoS Genet.">
        <title>Population sequencing reveals clonal diversity and ancestral inbreeding in the grapevine cultivar Chardonnay.</title>
        <authorList>
            <person name="Roach M.J."/>
            <person name="Johnson D.L."/>
            <person name="Bohlmann J."/>
            <person name="van Vuuren H.J."/>
            <person name="Jones S.J."/>
            <person name="Pretorius I.S."/>
            <person name="Schmidt S.A."/>
            <person name="Borneman A.R."/>
        </authorList>
    </citation>
    <scope>NUCLEOTIDE SEQUENCE [LARGE SCALE GENOMIC DNA]</scope>
    <source>
        <strain evidence="3">cv. Chardonnay</strain>
        <tissue evidence="2">Leaf</tissue>
    </source>
</reference>
<gene>
    <name evidence="2" type="ORF">CK203_088503</name>
</gene>
<organism evidence="2 3">
    <name type="scientific">Vitis vinifera</name>
    <name type="common">Grape</name>
    <dbReference type="NCBI Taxonomy" id="29760"/>
    <lineage>
        <taxon>Eukaryota</taxon>
        <taxon>Viridiplantae</taxon>
        <taxon>Streptophyta</taxon>
        <taxon>Embryophyta</taxon>
        <taxon>Tracheophyta</taxon>
        <taxon>Spermatophyta</taxon>
        <taxon>Magnoliopsida</taxon>
        <taxon>eudicotyledons</taxon>
        <taxon>Gunneridae</taxon>
        <taxon>Pentapetalae</taxon>
        <taxon>rosids</taxon>
        <taxon>Vitales</taxon>
        <taxon>Vitaceae</taxon>
        <taxon>Viteae</taxon>
        <taxon>Vitis</taxon>
    </lineage>
</organism>
<comment type="caution">
    <text evidence="2">The sequence shown here is derived from an EMBL/GenBank/DDBJ whole genome shotgun (WGS) entry which is preliminary data.</text>
</comment>
<evidence type="ECO:0000313" key="2">
    <source>
        <dbReference type="EMBL" id="RVW53330.1"/>
    </source>
</evidence>
<evidence type="ECO:0000313" key="3">
    <source>
        <dbReference type="Proteomes" id="UP000288805"/>
    </source>
</evidence>
<dbReference type="EMBL" id="QGNW01001150">
    <property type="protein sequence ID" value="RVW53330.1"/>
    <property type="molecule type" value="Genomic_DNA"/>
</dbReference>